<dbReference type="InterPro" id="IPR000387">
    <property type="entry name" value="Tyr_Pase_dom"/>
</dbReference>
<reference evidence="16" key="1">
    <citation type="submission" date="2023-07" db="EMBL/GenBank/DDBJ databases">
        <authorList>
            <person name="Stuckert A."/>
        </authorList>
    </citation>
    <scope>NUCLEOTIDE SEQUENCE</scope>
</reference>
<evidence type="ECO:0000256" key="11">
    <source>
        <dbReference type="ARBA" id="ARBA00023242"/>
    </source>
</evidence>
<organism evidence="16 17">
    <name type="scientific">Ranitomeya imitator</name>
    <name type="common">mimic poison frog</name>
    <dbReference type="NCBI Taxonomy" id="111125"/>
    <lineage>
        <taxon>Eukaryota</taxon>
        <taxon>Metazoa</taxon>
        <taxon>Chordata</taxon>
        <taxon>Craniata</taxon>
        <taxon>Vertebrata</taxon>
        <taxon>Euteleostomi</taxon>
        <taxon>Amphibia</taxon>
        <taxon>Batrachia</taxon>
        <taxon>Anura</taxon>
        <taxon>Neobatrachia</taxon>
        <taxon>Hyloidea</taxon>
        <taxon>Dendrobatidae</taxon>
        <taxon>Dendrobatinae</taxon>
        <taxon>Ranitomeya</taxon>
    </lineage>
</organism>
<evidence type="ECO:0000256" key="5">
    <source>
        <dbReference type="ARBA" id="ARBA00022490"/>
    </source>
</evidence>
<evidence type="ECO:0000256" key="9">
    <source>
        <dbReference type="ARBA" id="ARBA00023128"/>
    </source>
</evidence>
<keyword evidence="7" id="KW-0378">Hydrolase</keyword>
<keyword evidence="11" id="KW-0539">Nucleus</keyword>
<keyword evidence="17" id="KW-1185">Reference proteome</keyword>
<dbReference type="Gene3D" id="3.90.190.10">
    <property type="entry name" value="Protein tyrosine phosphatase superfamily"/>
    <property type="match status" value="1"/>
</dbReference>
<evidence type="ECO:0000256" key="2">
    <source>
        <dbReference type="ARBA" id="ARBA00004496"/>
    </source>
</evidence>
<evidence type="ECO:0000259" key="15">
    <source>
        <dbReference type="PROSITE" id="PS50056"/>
    </source>
</evidence>
<dbReference type="EMBL" id="CAUEEQ010022010">
    <property type="protein sequence ID" value="CAJ0944072.1"/>
    <property type="molecule type" value="Genomic_DNA"/>
</dbReference>
<evidence type="ECO:0000256" key="10">
    <source>
        <dbReference type="ARBA" id="ARBA00023136"/>
    </source>
</evidence>
<dbReference type="SUPFAM" id="SSF52799">
    <property type="entry name" value="(Phosphotyrosine protein) phosphatases II"/>
    <property type="match status" value="1"/>
</dbReference>
<evidence type="ECO:0000313" key="17">
    <source>
        <dbReference type="Proteomes" id="UP001176940"/>
    </source>
</evidence>
<dbReference type="InterPro" id="IPR029021">
    <property type="entry name" value="Prot-tyrosine_phosphatase-like"/>
</dbReference>
<comment type="catalytic activity">
    <reaction evidence="13">
        <text>O-phospho-L-threonyl-[protein] + H2O = L-threonyl-[protein] + phosphate</text>
        <dbReference type="Rhea" id="RHEA:47004"/>
        <dbReference type="Rhea" id="RHEA-COMP:11060"/>
        <dbReference type="Rhea" id="RHEA-COMP:11605"/>
        <dbReference type="ChEBI" id="CHEBI:15377"/>
        <dbReference type="ChEBI" id="CHEBI:30013"/>
        <dbReference type="ChEBI" id="CHEBI:43474"/>
        <dbReference type="ChEBI" id="CHEBI:61977"/>
        <dbReference type="EC" id="3.1.3.16"/>
    </reaction>
</comment>
<dbReference type="InterPro" id="IPR016130">
    <property type="entry name" value="Tyr_Pase_AS"/>
</dbReference>
<evidence type="ECO:0000256" key="3">
    <source>
        <dbReference type="ARBA" id="ARBA00004637"/>
    </source>
</evidence>
<evidence type="ECO:0000259" key="14">
    <source>
        <dbReference type="PROSITE" id="PS50054"/>
    </source>
</evidence>
<dbReference type="PROSITE" id="PS00383">
    <property type="entry name" value="TYR_PHOSPHATASE_1"/>
    <property type="match status" value="1"/>
</dbReference>
<dbReference type="InterPro" id="IPR020420">
    <property type="entry name" value="Atypical_DUSP_subfamB"/>
</dbReference>
<sequence length="176" mass="19464">MISIFGFSKVTDHLFLSNAAAASKATLLTDHHITCVINVSLECPAFVVPDLVEYLHVPVADLPETPLYDHFQAISHKINEVAEAGGRTLIHCAAGISRSPTLCLAYLMEHHRLTLLAAHTHLQQCRPIIRPNIGFWTQLIAYEVALFGKNTVRIIDSPIGRIPDIYGTEAKNMIPF</sequence>
<proteinExistence type="inferred from homology"/>
<comment type="catalytic activity">
    <reaction evidence="12">
        <text>O-phospho-L-seryl-[protein] + H2O = L-seryl-[protein] + phosphate</text>
        <dbReference type="Rhea" id="RHEA:20629"/>
        <dbReference type="Rhea" id="RHEA-COMP:9863"/>
        <dbReference type="Rhea" id="RHEA-COMP:11604"/>
        <dbReference type="ChEBI" id="CHEBI:15377"/>
        <dbReference type="ChEBI" id="CHEBI:29999"/>
        <dbReference type="ChEBI" id="CHEBI:43474"/>
        <dbReference type="ChEBI" id="CHEBI:83421"/>
        <dbReference type="EC" id="3.1.3.16"/>
    </reaction>
</comment>
<keyword evidence="9" id="KW-0496">Mitochondrion</keyword>
<gene>
    <name evidence="16" type="ORF">RIMI_LOCUS10239736</name>
</gene>
<dbReference type="InterPro" id="IPR000340">
    <property type="entry name" value="Dual-sp_phosphatase_cat-dom"/>
</dbReference>
<evidence type="ECO:0000256" key="13">
    <source>
        <dbReference type="ARBA" id="ARBA00048336"/>
    </source>
</evidence>
<protein>
    <recommendedName>
        <fullName evidence="18">Protein-tyrosine-phosphatase</fullName>
    </recommendedName>
</protein>
<comment type="similarity">
    <text evidence="4">Belongs to the protein-tyrosine phosphatase family. Non-receptor class dual specificity subfamily.</text>
</comment>
<feature type="domain" description="Tyrosine-protein phosphatase" evidence="14">
    <location>
        <begin position="6"/>
        <end position="148"/>
    </location>
</feature>
<dbReference type="Proteomes" id="UP001176940">
    <property type="component" value="Unassembled WGS sequence"/>
</dbReference>
<keyword evidence="10" id="KW-0472">Membrane</keyword>
<dbReference type="PANTHER" id="PTHR46495">
    <property type="entry name" value="DUAL SPECIFICITY PROTEIN PHOSPHATASE 21"/>
    <property type="match status" value="1"/>
</dbReference>
<evidence type="ECO:0000256" key="4">
    <source>
        <dbReference type="ARBA" id="ARBA00008601"/>
    </source>
</evidence>
<evidence type="ECO:0000256" key="8">
    <source>
        <dbReference type="ARBA" id="ARBA00022912"/>
    </source>
</evidence>
<comment type="caution">
    <text evidence="16">The sequence shown here is derived from an EMBL/GenBank/DDBJ whole genome shotgun (WGS) entry which is preliminary data.</text>
</comment>
<dbReference type="SMART" id="SM00195">
    <property type="entry name" value="DSPc"/>
    <property type="match status" value="1"/>
</dbReference>
<evidence type="ECO:0000313" key="16">
    <source>
        <dbReference type="EMBL" id="CAJ0944072.1"/>
    </source>
</evidence>
<name>A0ABN9LKA6_9NEOB</name>
<evidence type="ECO:0000256" key="7">
    <source>
        <dbReference type="ARBA" id="ARBA00022801"/>
    </source>
</evidence>
<dbReference type="PRINTS" id="PR01910">
    <property type="entry name" value="ADSPHPHTASEB"/>
</dbReference>
<accession>A0ABN9LKA6</accession>
<evidence type="ECO:0008006" key="18">
    <source>
        <dbReference type="Google" id="ProtNLM"/>
    </source>
</evidence>
<dbReference type="PRINTS" id="PR01908">
    <property type="entry name" value="ADSPHPHTASE"/>
</dbReference>
<feature type="domain" description="Tyrosine specific protein phosphatases" evidence="15">
    <location>
        <begin position="69"/>
        <end position="127"/>
    </location>
</feature>
<dbReference type="PROSITE" id="PS50054">
    <property type="entry name" value="TYR_PHOSPHATASE_DUAL"/>
    <property type="match status" value="1"/>
</dbReference>
<dbReference type="InterPro" id="IPR020422">
    <property type="entry name" value="TYR_PHOSPHATASE_DUAL_dom"/>
</dbReference>
<keyword evidence="5" id="KW-0963">Cytoplasm</keyword>
<evidence type="ECO:0000256" key="12">
    <source>
        <dbReference type="ARBA" id="ARBA00047761"/>
    </source>
</evidence>
<dbReference type="Pfam" id="PF00782">
    <property type="entry name" value="DSPc"/>
    <property type="match status" value="1"/>
</dbReference>
<evidence type="ECO:0000256" key="1">
    <source>
        <dbReference type="ARBA" id="ARBA00004123"/>
    </source>
</evidence>
<dbReference type="PANTHER" id="PTHR46495:SF1">
    <property type="entry name" value="DUAL SPECIFICITY PHOSPHATASE 21"/>
    <property type="match status" value="1"/>
</dbReference>
<evidence type="ECO:0000256" key="6">
    <source>
        <dbReference type="ARBA" id="ARBA00022792"/>
    </source>
</evidence>
<dbReference type="PROSITE" id="PS50056">
    <property type="entry name" value="TYR_PHOSPHATASE_2"/>
    <property type="match status" value="1"/>
</dbReference>
<comment type="subcellular location">
    <subcellularLocation>
        <location evidence="2">Cytoplasm</location>
    </subcellularLocation>
    <subcellularLocation>
        <location evidence="3">Mitochondrion inner membrane</location>
        <topology evidence="3">Peripheral membrane protein</topology>
    </subcellularLocation>
    <subcellularLocation>
        <location evidence="1">Nucleus</location>
    </subcellularLocation>
</comment>
<keyword evidence="6" id="KW-0999">Mitochondrion inner membrane</keyword>
<keyword evidence="8" id="KW-0904">Protein phosphatase</keyword>